<keyword evidence="2" id="KW-1185">Reference proteome</keyword>
<name>A0A3M8SV28_9GAMM</name>
<dbReference type="Proteomes" id="UP000267049">
    <property type="component" value="Unassembled WGS sequence"/>
</dbReference>
<organism evidence="1 2">
    <name type="scientific">Montanilutibacter psychrotolerans</name>
    <dbReference type="NCBI Taxonomy" id="1327343"/>
    <lineage>
        <taxon>Bacteria</taxon>
        <taxon>Pseudomonadati</taxon>
        <taxon>Pseudomonadota</taxon>
        <taxon>Gammaproteobacteria</taxon>
        <taxon>Lysobacterales</taxon>
        <taxon>Lysobacteraceae</taxon>
        <taxon>Montanilutibacter</taxon>
    </lineage>
</organism>
<accession>A0A3M8SV28</accession>
<gene>
    <name evidence="1" type="ORF">EER27_12605</name>
</gene>
<sequence>MGTCGLRLLGAPRKESDHMETKAETIRKPLKENEVVIHVPKGTAGNVRVVEADAPTLNTEITVQVSKNRRPGVIPVLGVIVK</sequence>
<dbReference type="EMBL" id="RIBS01000005">
    <property type="protein sequence ID" value="RNF83326.1"/>
    <property type="molecule type" value="Genomic_DNA"/>
</dbReference>
<proteinExistence type="predicted"/>
<evidence type="ECO:0000313" key="2">
    <source>
        <dbReference type="Proteomes" id="UP000267049"/>
    </source>
</evidence>
<protein>
    <submittedName>
        <fullName evidence="1">Uncharacterized protein</fullName>
    </submittedName>
</protein>
<comment type="caution">
    <text evidence="1">The sequence shown here is derived from an EMBL/GenBank/DDBJ whole genome shotgun (WGS) entry which is preliminary data.</text>
</comment>
<evidence type="ECO:0000313" key="1">
    <source>
        <dbReference type="EMBL" id="RNF83326.1"/>
    </source>
</evidence>
<reference evidence="1 2" key="1">
    <citation type="submission" date="2018-11" db="EMBL/GenBank/DDBJ databases">
        <title>Lysobacter cryohumiis sp. nov., isolated from soil in the Tianshan Mountains, Xinjiang, China.</title>
        <authorList>
            <person name="Luo Y."/>
            <person name="Sheng H."/>
        </authorList>
    </citation>
    <scope>NUCLEOTIDE SEQUENCE [LARGE SCALE GENOMIC DNA]</scope>
    <source>
        <strain evidence="1 2">ZS60</strain>
    </source>
</reference>
<dbReference type="AlphaFoldDB" id="A0A3M8SV28"/>